<dbReference type="InterPro" id="IPR000961">
    <property type="entry name" value="AGC-kinase_C"/>
</dbReference>
<evidence type="ECO:0000256" key="4">
    <source>
        <dbReference type="ARBA" id="ARBA00022741"/>
    </source>
</evidence>
<dbReference type="Ensembl" id="ENSCSRT00000024206.1">
    <property type="protein sequence ID" value="ENSCSRP00000023193.1"/>
    <property type="gene ID" value="ENSCSRG00000017445.1"/>
</dbReference>
<keyword evidence="4" id="KW-0547">Nucleotide-binding</keyword>
<dbReference type="AlphaFoldDB" id="A0A8C3T4R5"/>
<dbReference type="GO" id="GO:0005856">
    <property type="term" value="C:cytoskeleton"/>
    <property type="evidence" value="ECO:0007669"/>
    <property type="project" value="TreeGrafter"/>
</dbReference>
<reference evidence="9" key="2">
    <citation type="submission" date="2025-09" db="UniProtKB">
        <authorList>
            <consortium name="Ensembl"/>
        </authorList>
    </citation>
    <scope>IDENTIFICATION</scope>
</reference>
<accession>A0A8C3T4R5</accession>
<feature type="compositionally biased region" description="Pro residues" evidence="7">
    <location>
        <begin position="45"/>
        <end position="57"/>
    </location>
</feature>
<keyword evidence="5" id="KW-0418">Kinase</keyword>
<name>A0A8C3T4R5_CHESE</name>
<evidence type="ECO:0000256" key="6">
    <source>
        <dbReference type="ARBA" id="ARBA00022840"/>
    </source>
</evidence>
<sequence>GQIGGWMRHPFFEGIDWDNIRASTPPYVPEVNSPADTSNFDIRPMDPPPPPPPRVDP</sequence>
<keyword evidence="2" id="KW-0723">Serine/threonine-protein kinase</keyword>
<protein>
    <recommendedName>
        <fullName evidence="1">non-specific serine/threonine protein kinase</fullName>
        <ecNumber evidence="1">2.7.11.1</ecNumber>
    </recommendedName>
</protein>
<evidence type="ECO:0000256" key="7">
    <source>
        <dbReference type="SAM" id="MobiDB-lite"/>
    </source>
</evidence>
<evidence type="ECO:0000313" key="10">
    <source>
        <dbReference type="Proteomes" id="UP000694403"/>
    </source>
</evidence>
<reference evidence="9" key="1">
    <citation type="submission" date="2025-08" db="UniProtKB">
        <authorList>
            <consortium name="Ensembl"/>
        </authorList>
    </citation>
    <scope>IDENTIFICATION</scope>
</reference>
<feature type="region of interest" description="Disordered" evidence="7">
    <location>
        <begin position="28"/>
        <end position="57"/>
    </location>
</feature>
<dbReference type="GO" id="GO:0005524">
    <property type="term" value="F:ATP binding"/>
    <property type="evidence" value="ECO:0007669"/>
    <property type="project" value="UniProtKB-KW"/>
</dbReference>
<feature type="domain" description="AGC-kinase C-terminal" evidence="8">
    <location>
        <begin position="13"/>
        <end position="57"/>
    </location>
</feature>
<evidence type="ECO:0000256" key="1">
    <source>
        <dbReference type="ARBA" id="ARBA00012513"/>
    </source>
</evidence>
<dbReference type="EC" id="2.7.11.1" evidence="1"/>
<keyword evidence="6" id="KW-0067">ATP-binding</keyword>
<dbReference type="PANTHER" id="PTHR22988">
    <property type="entry name" value="MYOTONIC DYSTROPHY S/T KINASE-RELATED"/>
    <property type="match status" value="1"/>
</dbReference>
<dbReference type="PROSITE" id="PS51285">
    <property type="entry name" value="AGC_KINASE_CTER"/>
    <property type="match status" value="1"/>
</dbReference>
<dbReference type="Gene3D" id="1.10.510.10">
    <property type="entry name" value="Transferase(Phosphotransferase) domain 1"/>
    <property type="match status" value="1"/>
</dbReference>
<dbReference type="PANTHER" id="PTHR22988:SF66">
    <property type="entry name" value="SERINE_THREONINE-PROTEIN KINASE GENGHIS KHAN"/>
    <property type="match status" value="1"/>
</dbReference>
<dbReference type="Proteomes" id="UP000694403">
    <property type="component" value="Unplaced"/>
</dbReference>
<keyword evidence="3" id="KW-0808">Transferase</keyword>
<evidence type="ECO:0000256" key="5">
    <source>
        <dbReference type="ARBA" id="ARBA00022777"/>
    </source>
</evidence>
<dbReference type="Gene3D" id="3.30.200.20">
    <property type="entry name" value="Phosphorylase Kinase, domain 1"/>
    <property type="match status" value="1"/>
</dbReference>
<evidence type="ECO:0000256" key="3">
    <source>
        <dbReference type="ARBA" id="ARBA00022679"/>
    </source>
</evidence>
<organism evidence="9 10">
    <name type="scientific">Chelydra serpentina</name>
    <name type="common">Snapping turtle</name>
    <name type="synonym">Testudo serpentina</name>
    <dbReference type="NCBI Taxonomy" id="8475"/>
    <lineage>
        <taxon>Eukaryota</taxon>
        <taxon>Metazoa</taxon>
        <taxon>Chordata</taxon>
        <taxon>Craniata</taxon>
        <taxon>Vertebrata</taxon>
        <taxon>Euteleostomi</taxon>
        <taxon>Archelosauria</taxon>
        <taxon>Testudinata</taxon>
        <taxon>Testudines</taxon>
        <taxon>Cryptodira</taxon>
        <taxon>Durocryptodira</taxon>
        <taxon>Americhelydia</taxon>
        <taxon>Chelydroidea</taxon>
        <taxon>Chelydridae</taxon>
        <taxon>Chelydra</taxon>
    </lineage>
</organism>
<dbReference type="InterPro" id="IPR050839">
    <property type="entry name" value="Rho-assoc_Ser/Thr_Kinase"/>
</dbReference>
<dbReference type="GO" id="GO:0031032">
    <property type="term" value="P:actomyosin structure organization"/>
    <property type="evidence" value="ECO:0007669"/>
    <property type="project" value="TreeGrafter"/>
</dbReference>
<evidence type="ECO:0000256" key="2">
    <source>
        <dbReference type="ARBA" id="ARBA00022527"/>
    </source>
</evidence>
<proteinExistence type="predicted"/>
<keyword evidence="10" id="KW-1185">Reference proteome</keyword>
<evidence type="ECO:0000313" key="9">
    <source>
        <dbReference type="Ensembl" id="ENSCSRP00000023193.1"/>
    </source>
</evidence>
<dbReference type="GO" id="GO:0004674">
    <property type="term" value="F:protein serine/threonine kinase activity"/>
    <property type="evidence" value="ECO:0007669"/>
    <property type="project" value="UniProtKB-KW"/>
</dbReference>
<dbReference type="GO" id="GO:0005737">
    <property type="term" value="C:cytoplasm"/>
    <property type="evidence" value="ECO:0007669"/>
    <property type="project" value="TreeGrafter"/>
</dbReference>
<evidence type="ECO:0000259" key="8">
    <source>
        <dbReference type="PROSITE" id="PS51285"/>
    </source>
</evidence>